<sequence>MEEDLIEILFHYIEAFSSDSEALGAITGHELDIILYVERPYTQLLRRPAYPAFPRARRTLETHINDLIKLEVLRILGYNEETTVFITWHNDKLRMVGDFRELNTAVFHTLLFH</sequence>
<name>A0A9Q3HXW0_9BASI</name>
<organism evidence="1 2">
    <name type="scientific">Austropuccinia psidii MF-1</name>
    <dbReference type="NCBI Taxonomy" id="1389203"/>
    <lineage>
        <taxon>Eukaryota</taxon>
        <taxon>Fungi</taxon>
        <taxon>Dikarya</taxon>
        <taxon>Basidiomycota</taxon>
        <taxon>Pucciniomycotina</taxon>
        <taxon>Pucciniomycetes</taxon>
        <taxon>Pucciniales</taxon>
        <taxon>Sphaerophragmiaceae</taxon>
        <taxon>Austropuccinia</taxon>
    </lineage>
</organism>
<dbReference type="OrthoDB" id="10678662at2759"/>
<reference evidence="1" key="1">
    <citation type="submission" date="2021-03" db="EMBL/GenBank/DDBJ databases">
        <title>Draft genome sequence of rust myrtle Austropuccinia psidii MF-1, a brazilian biotype.</title>
        <authorList>
            <person name="Quecine M.C."/>
            <person name="Pachon D.M.R."/>
            <person name="Bonatelli M.L."/>
            <person name="Correr F.H."/>
            <person name="Franceschini L.M."/>
            <person name="Leite T.F."/>
            <person name="Margarido G.R.A."/>
            <person name="Almeida C.A."/>
            <person name="Ferrarezi J.A."/>
            <person name="Labate C.A."/>
        </authorList>
    </citation>
    <scope>NUCLEOTIDE SEQUENCE</scope>
    <source>
        <strain evidence="1">MF-1</strain>
    </source>
</reference>
<protein>
    <submittedName>
        <fullName evidence="1">Uncharacterized protein</fullName>
    </submittedName>
</protein>
<dbReference type="AlphaFoldDB" id="A0A9Q3HXW0"/>
<comment type="caution">
    <text evidence="1">The sequence shown here is derived from an EMBL/GenBank/DDBJ whole genome shotgun (WGS) entry which is preliminary data.</text>
</comment>
<gene>
    <name evidence="1" type="ORF">O181_061771</name>
</gene>
<dbReference type="Proteomes" id="UP000765509">
    <property type="component" value="Unassembled WGS sequence"/>
</dbReference>
<dbReference type="InterPro" id="IPR043502">
    <property type="entry name" value="DNA/RNA_pol_sf"/>
</dbReference>
<evidence type="ECO:0000313" key="1">
    <source>
        <dbReference type="EMBL" id="MBW0522056.1"/>
    </source>
</evidence>
<dbReference type="EMBL" id="AVOT02029285">
    <property type="protein sequence ID" value="MBW0522056.1"/>
    <property type="molecule type" value="Genomic_DNA"/>
</dbReference>
<keyword evidence="2" id="KW-1185">Reference proteome</keyword>
<evidence type="ECO:0000313" key="2">
    <source>
        <dbReference type="Proteomes" id="UP000765509"/>
    </source>
</evidence>
<proteinExistence type="predicted"/>
<dbReference type="SUPFAM" id="SSF56672">
    <property type="entry name" value="DNA/RNA polymerases"/>
    <property type="match status" value="1"/>
</dbReference>
<accession>A0A9Q3HXW0</accession>